<dbReference type="Pfam" id="PF09331">
    <property type="entry name" value="DUF1985"/>
    <property type="match status" value="1"/>
</dbReference>
<reference evidence="2" key="1">
    <citation type="journal article" date="2023" name="Plant J.">
        <title>Genome sequences and population genomics provide insights into the demographic history, inbreeding, and mutation load of two 'living fossil' tree species of Dipteronia.</title>
        <authorList>
            <person name="Feng Y."/>
            <person name="Comes H.P."/>
            <person name="Chen J."/>
            <person name="Zhu S."/>
            <person name="Lu R."/>
            <person name="Zhang X."/>
            <person name="Li P."/>
            <person name="Qiu J."/>
            <person name="Olsen K.M."/>
            <person name="Qiu Y."/>
        </authorList>
    </citation>
    <scope>NUCLEOTIDE SEQUENCE</scope>
    <source>
        <strain evidence="2">NBL</strain>
    </source>
</reference>
<accession>A0AAE0B526</accession>
<dbReference type="Proteomes" id="UP001281410">
    <property type="component" value="Unassembled WGS sequence"/>
</dbReference>
<dbReference type="AlphaFoldDB" id="A0AAE0B526"/>
<proteinExistence type="predicted"/>
<dbReference type="PANTHER" id="PTHR48449:SF1">
    <property type="entry name" value="DUF1985 DOMAIN-CONTAINING PROTEIN"/>
    <property type="match status" value="1"/>
</dbReference>
<evidence type="ECO:0000259" key="1">
    <source>
        <dbReference type="Pfam" id="PF09331"/>
    </source>
</evidence>
<dbReference type="EMBL" id="JANJYJ010000001">
    <property type="protein sequence ID" value="KAK3229512.1"/>
    <property type="molecule type" value="Genomic_DNA"/>
</dbReference>
<feature type="domain" description="DUF1985" evidence="1">
    <location>
        <begin position="60"/>
        <end position="185"/>
    </location>
</feature>
<evidence type="ECO:0000313" key="2">
    <source>
        <dbReference type="EMBL" id="KAK3229512.1"/>
    </source>
</evidence>
<gene>
    <name evidence="2" type="ORF">Dsin_001393</name>
</gene>
<sequence length="187" mass="21875">MLVDPHRKLGWYPNHKDWIHERVNSQNKKFFLRDLKSVLTRCGVLDRFRKGPFCEYLDLADEIWFGLGKDQASFGREDFCLCSGLNMSTLLEGFREKKEVGRESILSRYFEDKRSTVELLEATFKELKVTDGDNALKMAYLLMVTQFFRTDEGRTSVPAWLWPLAEDEKAFTSFSWGTYIFDVTLLA</sequence>
<dbReference type="PANTHER" id="PTHR48449">
    <property type="entry name" value="DUF1985 DOMAIN-CONTAINING PROTEIN"/>
    <property type="match status" value="1"/>
</dbReference>
<name>A0AAE0B526_9ROSI</name>
<protein>
    <recommendedName>
        <fullName evidence="1">DUF1985 domain-containing protein</fullName>
    </recommendedName>
</protein>
<evidence type="ECO:0000313" key="3">
    <source>
        <dbReference type="Proteomes" id="UP001281410"/>
    </source>
</evidence>
<comment type="caution">
    <text evidence="2">The sequence shown here is derived from an EMBL/GenBank/DDBJ whole genome shotgun (WGS) entry which is preliminary data.</text>
</comment>
<keyword evidence="3" id="KW-1185">Reference proteome</keyword>
<organism evidence="2 3">
    <name type="scientific">Dipteronia sinensis</name>
    <dbReference type="NCBI Taxonomy" id="43782"/>
    <lineage>
        <taxon>Eukaryota</taxon>
        <taxon>Viridiplantae</taxon>
        <taxon>Streptophyta</taxon>
        <taxon>Embryophyta</taxon>
        <taxon>Tracheophyta</taxon>
        <taxon>Spermatophyta</taxon>
        <taxon>Magnoliopsida</taxon>
        <taxon>eudicotyledons</taxon>
        <taxon>Gunneridae</taxon>
        <taxon>Pentapetalae</taxon>
        <taxon>rosids</taxon>
        <taxon>malvids</taxon>
        <taxon>Sapindales</taxon>
        <taxon>Sapindaceae</taxon>
        <taxon>Hippocastanoideae</taxon>
        <taxon>Acereae</taxon>
        <taxon>Dipteronia</taxon>
    </lineage>
</organism>
<dbReference type="InterPro" id="IPR015410">
    <property type="entry name" value="DUF1985"/>
</dbReference>